<name>A0A7C4UFC0_UNCW3</name>
<comment type="caution">
    <text evidence="1">The sequence shown here is derived from an EMBL/GenBank/DDBJ whole genome shotgun (WGS) entry which is preliminary data.</text>
</comment>
<dbReference type="Gene3D" id="2.120.10.30">
    <property type="entry name" value="TolB, C-terminal domain"/>
    <property type="match status" value="1"/>
</dbReference>
<dbReference type="SUPFAM" id="SSF63829">
    <property type="entry name" value="Calcium-dependent phosphotriesterase"/>
    <property type="match status" value="1"/>
</dbReference>
<accession>A0A7C4UFC0</accession>
<evidence type="ECO:0000313" key="1">
    <source>
        <dbReference type="EMBL" id="HGW91270.1"/>
    </source>
</evidence>
<dbReference type="AlphaFoldDB" id="A0A7C4UFC0"/>
<organism evidence="1">
    <name type="scientific">candidate division WOR-3 bacterium</name>
    <dbReference type="NCBI Taxonomy" id="2052148"/>
    <lineage>
        <taxon>Bacteria</taxon>
        <taxon>Bacteria division WOR-3</taxon>
    </lineage>
</organism>
<evidence type="ECO:0008006" key="2">
    <source>
        <dbReference type="Google" id="ProtNLM"/>
    </source>
</evidence>
<reference evidence="1" key="1">
    <citation type="journal article" date="2020" name="mSystems">
        <title>Genome- and Community-Level Interaction Insights into Carbon Utilization and Element Cycling Functions of Hydrothermarchaeota in Hydrothermal Sediment.</title>
        <authorList>
            <person name="Zhou Z."/>
            <person name="Liu Y."/>
            <person name="Xu W."/>
            <person name="Pan J."/>
            <person name="Luo Z.H."/>
            <person name="Li M."/>
        </authorList>
    </citation>
    <scope>NUCLEOTIDE SEQUENCE [LARGE SCALE GENOMIC DNA]</scope>
    <source>
        <strain evidence="1">SpSt-780</strain>
    </source>
</reference>
<sequence>MKKMFVFLFVFMLLFGLEKEESSWLSVYNIDTTKMERYERKVLFEVKVGKGPGELGMIREGDGDGPMGIAVDSAGYIYIFDNVNNRILKYSPEGICEKEIRINEKIDLGVKDIHNFLILAQDNKFYLIGYDYFWNGIANYLIDVNGNIISKNIPVPDNISHRPLPFNVPYRNLIVDTTSRTIQLYNPMKKINYKIKVPIENKENWECYLPTSSFLGTDRDGNFYIKVDYYEELSDNASRLEFNEYVKRLLKLYQEEIILKYNIDGKLVSVIKERYDGIKHTIWDIAEDGSIFLLEYSFSPFTGVVYIIKFEKGGRK</sequence>
<proteinExistence type="predicted"/>
<protein>
    <recommendedName>
        <fullName evidence="2">6-bladed beta-propeller</fullName>
    </recommendedName>
</protein>
<dbReference type="InterPro" id="IPR011042">
    <property type="entry name" value="6-blade_b-propeller_TolB-like"/>
</dbReference>
<gene>
    <name evidence="1" type="ORF">ENV67_01850</name>
</gene>
<dbReference type="EMBL" id="DTHG01000023">
    <property type="protein sequence ID" value="HGW91270.1"/>
    <property type="molecule type" value="Genomic_DNA"/>
</dbReference>